<accession>A0ABX0WBK1</accession>
<evidence type="ECO:0000256" key="1">
    <source>
        <dbReference type="SAM" id="MobiDB-lite"/>
    </source>
</evidence>
<sequence>MTDLAREKAFGQTVKAWLSALPHEELVQAFVQFEQAASASNAKKIATHPMRPAAVDALLEREQAKRPAAKQEQHAKVEDVAKS</sequence>
<evidence type="ECO:0000313" key="2">
    <source>
        <dbReference type="EMBL" id="NIZ63053.1"/>
    </source>
</evidence>
<dbReference type="RefSeq" id="WP_167685660.1">
    <property type="nucleotide sequence ID" value="NZ_QHLQ01000026.1"/>
</dbReference>
<proteinExistence type="predicted"/>
<organism evidence="2 3">
    <name type="scientific">Parasedimentitalea denitrificans</name>
    <dbReference type="NCBI Taxonomy" id="2211118"/>
    <lineage>
        <taxon>Bacteria</taxon>
        <taxon>Pseudomonadati</taxon>
        <taxon>Pseudomonadota</taxon>
        <taxon>Alphaproteobacteria</taxon>
        <taxon>Rhodobacterales</taxon>
        <taxon>Paracoccaceae</taxon>
        <taxon>Parasedimentitalea</taxon>
    </lineage>
</organism>
<protein>
    <submittedName>
        <fullName evidence="2">Uncharacterized protein</fullName>
    </submittedName>
</protein>
<dbReference type="EMBL" id="QHLQ01000026">
    <property type="protein sequence ID" value="NIZ63053.1"/>
    <property type="molecule type" value="Genomic_DNA"/>
</dbReference>
<gene>
    <name evidence="2" type="ORF">DL239_18975</name>
</gene>
<reference evidence="2 3" key="1">
    <citation type="submission" date="2018-05" db="EMBL/GenBank/DDBJ databases">
        <authorList>
            <person name="Zhang Y.-J."/>
        </authorList>
    </citation>
    <scope>NUCLEOTIDE SEQUENCE [LARGE SCALE GENOMIC DNA]</scope>
    <source>
        <strain evidence="2 3">CY04</strain>
    </source>
</reference>
<dbReference type="Proteomes" id="UP001429564">
    <property type="component" value="Unassembled WGS sequence"/>
</dbReference>
<feature type="region of interest" description="Disordered" evidence="1">
    <location>
        <begin position="62"/>
        <end position="83"/>
    </location>
</feature>
<name>A0ABX0WBK1_9RHOB</name>
<comment type="caution">
    <text evidence="2">The sequence shown here is derived from an EMBL/GenBank/DDBJ whole genome shotgun (WGS) entry which is preliminary data.</text>
</comment>
<keyword evidence="3" id="KW-1185">Reference proteome</keyword>
<evidence type="ECO:0000313" key="3">
    <source>
        <dbReference type="Proteomes" id="UP001429564"/>
    </source>
</evidence>